<keyword evidence="7" id="KW-0998">Cell outer membrane</keyword>
<keyword evidence="4" id="KW-0732">Signal</keyword>
<evidence type="ECO:0000256" key="5">
    <source>
        <dbReference type="ARBA" id="ARBA00022927"/>
    </source>
</evidence>
<dbReference type="InterPro" id="IPR021731">
    <property type="entry name" value="AMIN_dom"/>
</dbReference>
<comment type="subcellular location">
    <subcellularLocation>
        <location evidence="1">Cell outer membrane</location>
    </subcellularLocation>
</comment>
<evidence type="ECO:0000256" key="3">
    <source>
        <dbReference type="ARBA" id="ARBA00022448"/>
    </source>
</evidence>
<evidence type="ECO:0000256" key="2">
    <source>
        <dbReference type="ARBA" id="ARBA00006304"/>
    </source>
</evidence>
<keyword evidence="6" id="KW-0472">Membrane</keyword>
<evidence type="ECO:0000256" key="8">
    <source>
        <dbReference type="SAM" id="MobiDB-lite"/>
    </source>
</evidence>
<dbReference type="PRINTS" id="PR00811">
    <property type="entry name" value="BCTERIALGSPD"/>
</dbReference>
<evidence type="ECO:0000256" key="6">
    <source>
        <dbReference type="ARBA" id="ARBA00023136"/>
    </source>
</evidence>
<dbReference type="InterPro" id="IPR011662">
    <property type="entry name" value="Secretin/TonB_short_N"/>
</dbReference>
<dbReference type="SMART" id="SM00965">
    <property type="entry name" value="STN"/>
    <property type="match status" value="1"/>
</dbReference>
<dbReference type="Pfam" id="PF00263">
    <property type="entry name" value="Secretin"/>
    <property type="match status" value="1"/>
</dbReference>
<name>A0A3B0ZNY8_9ZZZZ</name>
<dbReference type="Gene3D" id="2.60.40.3500">
    <property type="match status" value="1"/>
</dbReference>
<dbReference type="AlphaFoldDB" id="A0A3B0ZNY8"/>
<accession>A0A3B0ZNY8</accession>
<dbReference type="EMBL" id="UOFT01000042">
    <property type="protein sequence ID" value="VAW95178.1"/>
    <property type="molecule type" value="Genomic_DNA"/>
</dbReference>
<dbReference type="Gene3D" id="2.60.40.3470">
    <property type="match status" value="1"/>
</dbReference>
<evidence type="ECO:0000256" key="7">
    <source>
        <dbReference type="ARBA" id="ARBA00023237"/>
    </source>
</evidence>
<organism evidence="10">
    <name type="scientific">hydrothermal vent metagenome</name>
    <dbReference type="NCBI Taxonomy" id="652676"/>
    <lineage>
        <taxon>unclassified sequences</taxon>
        <taxon>metagenomes</taxon>
        <taxon>ecological metagenomes</taxon>
    </lineage>
</organism>
<dbReference type="PANTHER" id="PTHR30604">
    <property type="entry name" value="PROTEIN TRANSPORT PROTEIN HOFQ"/>
    <property type="match status" value="1"/>
</dbReference>
<dbReference type="PROSITE" id="PS00875">
    <property type="entry name" value="T2SP_D"/>
    <property type="match status" value="1"/>
</dbReference>
<dbReference type="Pfam" id="PF03958">
    <property type="entry name" value="Secretin_N"/>
    <property type="match status" value="1"/>
</dbReference>
<dbReference type="PANTHER" id="PTHR30604:SF1">
    <property type="entry name" value="DNA UTILIZATION PROTEIN HOFQ"/>
    <property type="match status" value="1"/>
</dbReference>
<dbReference type="InterPro" id="IPR038591">
    <property type="entry name" value="NolW-like_sf"/>
</dbReference>
<dbReference type="InterPro" id="IPR001775">
    <property type="entry name" value="GspD/PilQ"/>
</dbReference>
<evidence type="ECO:0000259" key="9">
    <source>
        <dbReference type="SMART" id="SM00965"/>
    </source>
</evidence>
<gene>
    <name evidence="10" type="ORF">MNBD_GAMMA23-486</name>
</gene>
<dbReference type="Gene3D" id="3.30.1370.130">
    <property type="match status" value="1"/>
</dbReference>
<proteinExistence type="inferred from homology"/>
<dbReference type="InterPro" id="IPR005644">
    <property type="entry name" value="NolW-like"/>
</dbReference>
<dbReference type="NCBIfam" id="TIGR02515">
    <property type="entry name" value="IV_pilus_PilQ"/>
    <property type="match status" value="1"/>
</dbReference>
<dbReference type="Gene3D" id="3.30.1370.120">
    <property type="match status" value="1"/>
</dbReference>
<dbReference type="InterPro" id="IPR004845">
    <property type="entry name" value="T2SS_GspD_CS"/>
</dbReference>
<keyword evidence="3" id="KW-0813">Transport</keyword>
<protein>
    <submittedName>
        <fullName evidence="10">Type IV pilus biogenesis protein PilQ</fullName>
    </submittedName>
</protein>
<reference evidence="10" key="1">
    <citation type="submission" date="2018-06" db="EMBL/GenBank/DDBJ databases">
        <authorList>
            <person name="Zhirakovskaya E."/>
        </authorList>
    </citation>
    <scope>NUCLEOTIDE SEQUENCE</scope>
</reference>
<keyword evidence="5" id="KW-0653">Protein transport</keyword>
<dbReference type="InterPro" id="IPR013355">
    <property type="entry name" value="Pilus_4_PilQ"/>
</dbReference>
<dbReference type="Pfam" id="PF11741">
    <property type="entry name" value="AMIN"/>
    <property type="match status" value="2"/>
</dbReference>
<dbReference type="InterPro" id="IPR051808">
    <property type="entry name" value="Type_IV_pilus_biogenesis"/>
</dbReference>
<dbReference type="GO" id="GO:0009306">
    <property type="term" value="P:protein secretion"/>
    <property type="evidence" value="ECO:0007669"/>
    <property type="project" value="InterPro"/>
</dbReference>
<evidence type="ECO:0000256" key="1">
    <source>
        <dbReference type="ARBA" id="ARBA00004442"/>
    </source>
</evidence>
<sequence length="713" mass="77964">MCNQIDSLITSVKQHRFKLLAALLFLLSSSQAFANSLKDINFNALPGERVEIQLSMTDTAALPNTFTIDQPARIALDFPNTNVALGKKIHAINIGIARSLTAIEAGGRTRVVINLTKLVEYNTVVEGNNVFITIGGSGTKKHGSFNKPVLSKRGIIENITDIDFRRGTKGEGRVVIKLTDPNTPVDIVKRGTKVLVTIKNNKLATKLERRLDVIDFATPVQTVDAFNQGTDTKIIITSAGKYEHLAYQTNNLLTIDVKKEIKLSEDEAKKKRKNYVYSGERLSLNFQNIEVRAVLQLIADFTGINMVTSDTVDGELTLRLKNVPWDQALDIILKTKGLDKRQNGNVMLIAPAEEMAQRDKIELEARKSIQELAPIISQTVQVNYSNAIDFVKLIYGRTAGVGGGSGGSSSSSRKSGYLSPRGRVSFDKRSNKLIVFDIQEKVDGILAMVKELDIPNRQVLIESRIVIAGTTFGKELGVRFGFNRSTSANTGQANQADIGISNTVVNADDVRQGNQPTAANRLNVNLPSPSAFGTVALALARLPFGTLLDLELSAAQAEGRSETVSAPRLITGNNNKAYIKQGFEIPYQSAAASGATSIEFKEATLKLEVTPQITPDDNIIMELLVKKDRPDFSQAGPPIQKREVKTRVRVRNGETIVLGGIYEHTSTDNVAKVPFFGDLPLIGVLFRSHQESNDKSELLIFVTPKIISDNLTL</sequence>
<comment type="similarity">
    <text evidence="2">Belongs to the bacterial secretin family. PilQ subfamily.</text>
</comment>
<dbReference type="InterPro" id="IPR004846">
    <property type="entry name" value="T2SS/T3SS_dom"/>
</dbReference>
<dbReference type="Pfam" id="PF07660">
    <property type="entry name" value="STN"/>
    <property type="match status" value="1"/>
</dbReference>
<feature type="domain" description="Secretin/TonB short N-terminal" evidence="9">
    <location>
        <begin position="304"/>
        <end position="352"/>
    </location>
</feature>
<dbReference type="GO" id="GO:0009279">
    <property type="term" value="C:cell outer membrane"/>
    <property type="evidence" value="ECO:0007669"/>
    <property type="project" value="UniProtKB-SubCell"/>
</dbReference>
<feature type="region of interest" description="Disordered" evidence="8">
    <location>
        <begin position="402"/>
        <end position="421"/>
    </location>
</feature>
<evidence type="ECO:0000313" key="10">
    <source>
        <dbReference type="EMBL" id="VAW95178.1"/>
    </source>
</evidence>
<evidence type="ECO:0000256" key="4">
    <source>
        <dbReference type="ARBA" id="ARBA00022729"/>
    </source>
</evidence>